<organism evidence="10">
    <name type="scientific">Microbotryum lychnidis-dioicae (strain p1A1 Lamole / MvSl-1064)</name>
    <name type="common">Anther smut fungus</name>
    <dbReference type="NCBI Taxonomy" id="683840"/>
    <lineage>
        <taxon>Eukaryota</taxon>
        <taxon>Fungi</taxon>
        <taxon>Dikarya</taxon>
        <taxon>Basidiomycota</taxon>
        <taxon>Pucciniomycotina</taxon>
        <taxon>Microbotryomycetes</taxon>
        <taxon>Microbotryales</taxon>
        <taxon>Microbotryaceae</taxon>
        <taxon>Microbotryum</taxon>
    </lineage>
</organism>
<keyword evidence="4" id="KW-0862">Zinc</keyword>
<dbReference type="OrthoDB" id="5330228at2759"/>
<feature type="domain" description="Helicase ATP-binding" evidence="8">
    <location>
        <begin position="890"/>
        <end position="1093"/>
    </location>
</feature>
<evidence type="ECO:0008006" key="13">
    <source>
        <dbReference type="Google" id="ProtNLM"/>
    </source>
</evidence>
<dbReference type="PANTHER" id="PTHR45865:SF1">
    <property type="entry name" value="E3 UBIQUITIN-PROTEIN LIGASE SHPRH"/>
    <property type="match status" value="1"/>
</dbReference>
<evidence type="ECO:0000256" key="2">
    <source>
        <dbReference type="ARBA" id="ARBA00022801"/>
    </source>
</evidence>
<dbReference type="PROSITE" id="PS51192">
    <property type="entry name" value="HELICASE_ATP_BIND_1"/>
    <property type="match status" value="1"/>
</dbReference>
<reference evidence="12" key="1">
    <citation type="submission" date="2010-11" db="EMBL/GenBank/DDBJ databases">
        <title>The genome sequence of Microbotryum violaceum strain p1A1 Lamole.</title>
        <authorList>
            <person name="Cuomo C."/>
            <person name="Perlin M."/>
            <person name="Young S.K."/>
            <person name="Zeng Q."/>
            <person name="Gargeya S."/>
            <person name="Alvarado L."/>
            <person name="Berlin A."/>
            <person name="Chapman S.B."/>
            <person name="Chen Z."/>
            <person name="Freedman E."/>
            <person name="Gellesch M."/>
            <person name="Goldberg J."/>
            <person name="Griggs A."/>
            <person name="Gujja S."/>
            <person name="Heilman E."/>
            <person name="Heiman D."/>
            <person name="Howarth C."/>
            <person name="Mehta T."/>
            <person name="Neiman D."/>
            <person name="Pearson M."/>
            <person name="Roberts A."/>
            <person name="Saif S."/>
            <person name="Shea T."/>
            <person name="Shenoy N."/>
            <person name="Sisk P."/>
            <person name="Stolte C."/>
            <person name="Sykes S."/>
            <person name="White J."/>
            <person name="Yandava C."/>
            <person name="Haas B."/>
            <person name="Nusbaum C."/>
            <person name="Birren B."/>
        </authorList>
    </citation>
    <scope>NUCLEOTIDE SEQUENCE [LARGE SCALE GENOMIC DNA]</scope>
    <source>
        <strain evidence="12">p1A1 Lamole</strain>
    </source>
</reference>
<evidence type="ECO:0000313" key="11">
    <source>
        <dbReference type="EnsemblFungi" id="MVLG_05176T0"/>
    </source>
</evidence>
<dbReference type="SUPFAM" id="SSF57850">
    <property type="entry name" value="RING/U-box"/>
    <property type="match status" value="1"/>
</dbReference>
<dbReference type="STRING" id="683840.U5HDG1"/>
<dbReference type="PANTHER" id="PTHR45865">
    <property type="entry name" value="E3 UBIQUITIN-PROTEIN LIGASE SHPRH FAMILY MEMBER"/>
    <property type="match status" value="1"/>
</dbReference>
<keyword evidence="4" id="KW-0479">Metal-binding</keyword>
<keyword evidence="12" id="KW-1185">Reference proteome</keyword>
<dbReference type="Gene3D" id="3.40.50.300">
    <property type="entry name" value="P-loop containing nucleotide triphosphate hydrolases"/>
    <property type="match status" value="1"/>
</dbReference>
<evidence type="ECO:0000256" key="3">
    <source>
        <dbReference type="ARBA" id="ARBA00022840"/>
    </source>
</evidence>
<dbReference type="EMBL" id="AEIJ01000522">
    <property type="status" value="NOT_ANNOTATED_CDS"/>
    <property type="molecule type" value="Genomic_DNA"/>
</dbReference>
<dbReference type="GO" id="GO:0008270">
    <property type="term" value="F:zinc ion binding"/>
    <property type="evidence" value="ECO:0007669"/>
    <property type="project" value="UniProtKB-KW"/>
</dbReference>
<keyword evidence="6" id="KW-0732">Signal</keyword>
<dbReference type="InterPro" id="IPR052583">
    <property type="entry name" value="ATP-helicase/E3_Ub-Ligase"/>
</dbReference>
<dbReference type="SMART" id="SM00184">
    <property type="entry name" value="RING"/>
    <property type="match status" value="1"/>
</dbReference>
<evidence type="ECO:0000256" key="5">
    <source>
        <dbReference type="SAM" id="MobiDB-lite"/>
    </source>
</evidence>
<dbReference type="InterPro" id="IPR059033">
    <property type="entry name" value="C144_05_dom"/>
</dbReference>
<dbReference type="SMART" id="SM00487">
    <property type="entry name" value="DEXDc"/>
    <property type="match status" value="1"/>
</dbReference>
<dbReference type="Pfam" id="PF00176">
    <property type="entry name" value="SNF2-rel_dom"/>
    <property type="match status" value="1"/>
</dbReference>
<gene>
    <name evidence="10" type="ORF">MVLG_05176</name>
</gene>
<name>U5HDG1_USTV1</name>
<feature type="compositionally biased region" description="Basic and acidic residues" evidence="5">
    <location>
        <begin position="2044"/>
        <end position="2053"/>
    </location>
</feature>
<feature type="region of interest" description="Disordered" evidence="5">
    <location>
        <begin position="2044"/>
        <end position="2065"/>
    </location>
</feature>
<dbReference type="PROSITE" id="PS50089">
    <property type="entry name" value="ZF_RING_2"/>
    <property type="match status" value="1"/>
</dbReference>
<dbReference type="InterPro" id="IPR027417">
    <property type="entry name" value="P-loop_NTPase"/>
</dbReference>
<dbReference type="GO" id="GO:0061630">
    <property type="term" value="F:ubiquitin protein ligase activity"/>
    <property type="evidence" value="ECO:0007669"/>
    <property type="project" value="TreeGrafter"/>
</dbReference>
<dbReference type="Gene3D" id="3.40.50.10810">
    <property type="entry name" value="Tandem AAA-ATPase domain"/>
    <property type="match status" value="1"/>
</dbReference>
<feature type="domain" description="RING-type" evidence="7">
    <location>
        <begin position="1760"/>
        <end position="1798"/>
    </location>
</feature>
<dbReference type="InterPro" id="IPR049730">
    <property type="entry name" value="SNF2/RAD54-like_C"/>
</dbReference>
<dbReference type="Proteomes" id="UP000017200">
    <property type="component" value="Unassembled WGS sequence"/>
</dbReference>
<dbReference type="PROSITE" id="PS51194">
    <property type="entry name" value="HELICASE_CTER"/>
    <property type="match status" value="1"/>
</dbReference>
<dbReference type="FunCoup" id="U5HDG1">
    <property type="interactions" value="406"/>
</dbReference>
<dbReference type="EMBL" id="GL541708">
    <property type="protein sequence ID" value="KDE04384.1"/>
    <property type="molecule type" value="Genomic_DNA"/>
</dbReference>
<evidence type="ECO:0000259" key="7">
    <source>
        <dbReference type="PROSITE" id="PS50089"/>
    </source>
</evidence>
<dbReference type="InParanoid" id="U5HDG1"/>
<dbReference type="InterPro" id="IPR009030">
    <property type="entry name" value="Growth_fac_rcpt_cys_sf"/>
</dbReference>
<dbReference type="InterPro" id="IPR014001">
    <property type="entry name" value="Helicase_ATP-bd"/>
</dbReference>
<reference evidence="11" key="4">
    <citation type="submission" date="2015-06" db="UniProtKB">
        <authorList>
            <consortium name="EnsemblFungi"/>
        </authorList>
    </citation>
    <scope>IDENTIFICATION</scope>
</reference>
<keyword evidence="1" id="KW-0547">Nucleotide-binding</keyword>
<dbReference type="SMART" id="SM00490">
    <property type="entry name" value="HELICc"/>
    <property type="match status" value="1"/>
</dbReference>
<dbReference type="HOGENOM" id="CLU_231860_0_0_1"/>
<reference evidence="10 12" key="3">
    <citation type="journal article" date="2015" name="BMC Genomics">
        <title>Sex and parasites: genomic and transcriptomic analysis of Microbotryum lychnidis-dioicae, the biotrophic and plant-castrating anther smut fungus.</title>
        <authorList>
            <person name="Perlin M.H."/>
            <person name="Amselem J."/>
            <person name="Fontanillas E."/>
            <person name="Toh S.S."/>
            <person name="Chen Z."/>
            <person name="Goldberg J."/>
            <person name="Duplessis S."/>
            <person name="Henrissat B."/>
            <person name="Young S."/>
            <person name="Zeng Q."/>
            <person name="Aguileta G."/>
            <person name="Petit E."/>
            <person name="Badouin H."/>
            <person name="Andrews J."/>
            <person name="Razeeq D."/>
            <person name="Gabaldon T."/>
            <person name="Quesneville H."/>
            <person name="Giraud T."/>
            <person name="Hood M.E."/>
            <person name="Schultz D.J."/>
            <person name="Cuomo C.A."/>
        </authorList>
    </citation>
    <scope>NUCLEOTIDE SEQUENCE [LARGE SCALE GENOMIC DNA]</scope>
    <source>
        <strain evidence="12">p1A1 Lamole</strain>
        <strain evidence="10">P1A1 Lamole</strain>
    </source>
</reference>
<dbReference type="EnsemblFungi" id="MVLG_05176T0">
    <property type="protein sequence ID" value="MVLG_05176T0"/>
    <property type="gene ID" value="MVLG_05176"/>
</dbReference>
<dbReference type="InterPro" id="IPR001650">
    <property type="entry name" value="Helicase_C-like"/>
</dbReference>
<feature type="chain" id="PRO_5009724577" description="RING-type domain-containing protein" evidence="6">
    <location>
        <begin position="20"/>
        <end position="2143"/>
    </location>
</feature>
<evidence type="ECO:0000256" key="1">
    <source>
        <dbReference type="ARBA" id="ARBA00022741"/>
    </source>
</evidence>
<dbReference type="GO" id="GO:0005524">
    <property type="term" value="F:ATP binding"/>
    <property type="evidence" value="ECO:0007669"/>
    <property type="project" value="InterPro"/>
</dbReference>
<proteinExistence type="predicted"/>
<evidence type="ECO:0000259" key="8">
    <source>
        <dbReference type="PROSITE" id="PS51192"/>
    </source>
</evidence>
<dbReference type="Pfam" id="PF26021">
    <property type="entry name" value="Ferritin_C144_05"/>
    <property type="match status" value="1"/>
</dbReference>
<reference evidence="10" key="2">
    <citation type="submission" date="2010-11" db="EMBL/GenBank/DDBJ databases">
        <authorList>
            <consortium name="The Broad Institute Genome Sequencing Platform"/>
            <person name="Earl A."/>
            <person name="Ward D."/>
            <person name="Feldgarden M."/>
            <person name="Gevers D."/>
            <person name="Butler R."/>
            <person name="Young S.K."/>
            <person name="Zeng Q."/>
            <person name="Gargeya S."/>
            <person name="Fitzgerald M."/>
            <person name="Haas B."/>
            <person name="Abouelleil A."/>
            <person name="Alvarado L."/>
            <person name="Arachchi H.M."/>
            <person name="Berlin A."/>
            <person name="Brown A."/>
            <person name="Chapman S.B."/>
            <person name="Chen Z."/>
            <person name="Dunbar C."/>
            <person name="Freedman E."/>
            <person name="Gearin G."/>
            <person name="Gellesch M."/>
            <person name="Goldberg J."/>
            <person name="Griggs A."/>
            <person name="Gujja S."/>
            <person name="Heilman E."/>
            <person name="Heiman D."/>
            <person name="Howarth C."/>
            <person name="Larson L."/>
            <person name="Lui A."/>
            <person name="MacDonald P.J.P."/>
            <person name="Mehta T."/>
            <person name="Montmayeur A."/>
            <person name="Murphy C."/>
            <person name="Neiman D."/>
            <person name="Pearson M."/>
            <person name="Priest M."/>
            <person name="Roberts A."/>
            <person name="Saif S."/>
            <person name="Shea T."/>
            <person name="Shenoy N."/>
            <person name="Sisk P."/>
            <person name="Stolte C."/>
            <person name="Sykes S."/>
            <person name="White J."/>
            <person name="Yandava C."/>
            <person name="Wortman J."/>
            <person name="Nusbaum C."/>
            <person name="Birren B."/>
        </authorList>
    </citation>
    <scope>NUCLEOTIDE SEQUENCE</scope>
    <source>
        <strain evidence="10">P1A1 Lamole</strain>
    </source>
</reference>
<dbReference type="SUPFAM" id="SSF57184">
    <property type="entry name" value="Growth factor receptor domain"/>
    <property type="match status" value="1"/>
</dbReference>
<dbReference type="InterPro" id="IPR000330">
    <property type="entry name" value="SNF2_N"/>
</dbReference>
<evidence type="ECO:0000313" key="10">
    <source>
        <dbReference type="EMBL" id="KDE04384.1"/>
    </source>
</evidence>
<dbReference type="GO" id="GO:0016787">
    <property type="term" value="F:hydrolase activity"/>
    <property type="evidence" value="ECO:0007669"/>
    <property type="project" value="UniProtKB-KW"/>
</dbReference>
<feature type="signal peptide" evidence="6">
    <location>
        <begin position="1"/>
        <end position="19"/>
    </location>
</feature>
<dbReference type="InterPro" id="IPR038718">
    <property type="entry name" value="SNF2-like_sf"/>
</dbReference>
<keyword evidence="2" id="KW-0378">Hydrolase</keyword>
<dbReference type="GO" id="GO:0006974">
    <property type="term" value="P:DNA damage response"/>
    <property type="evidence" value="ECO:0007669"/>
    <property type="project" value="TreeGrafter"/>
</dbReference>
<keyword evidence="3" id="KW-0067">ATP-binding</keyword>
<evidence type="ECO:0000256" key="4">
    <source>
        <dbReference type="PROSITE-ProRule" id="PRU00175"/>
    </source>
</evidence>
<dbReference type="InterPro" id="IPR013083">
    <property type="entry name" value="Znf_RING/FYVE/PHD"/>
</dbReference>
<sequence length="2143" mass="237237">MPNWLPLGWSLSFFLSISGVTTCPASTFHGNRECLACSSKFPGAATCTSSAATKCNIGYLSSGNAGKIATCAAGAYLNSAQNDCIACTSVNRFATTCSSASVITACSAPYSVSADKKTCVLGSGWSYYLASSIPDVPYTSNVQTSVICGRRAVSEGSQVAVFDSNSLTCFSTSASPSTELPELVWDADSAVMVFGSCKTNNAIMPAAKSRCRDVTLTASSCTLTADRSACSGLFRTCFGSQFRNFNGVCQECATAYQDALTCDIFRGATTCIDGDYLNNGTCTSCSTFDPNAASCAVNGTISACNNGWVLSNNTCTVDTSATASVLDNSWSYYPDSLISSLTVLNNNSTDQYDCVEAVYAANFTLAAFDPTSNNCYVTNASTNITESITDVSGASVFVIDTCAANEANVPSDQGNACYDVTIDEKSCQHVDHANLVRIGQAIADGVYGCQDMDEDFVEVIDKVELGSVAIDEMEQVNQAHQIDEVPLTSTKKQAPLLHLFNLRIELDLMRHVADHASLPTKPFSTPIVFSATRNRQAQGNMGDLSLLITAPISTSIYSQMHFLSLNALDLQHPICVAWAQRTSGRNVTKVVLRGQASLLDALVQLEGQGLLKLESTLSLLGRSIQSSGDADHLMVQVRLTEQWYQATYATPAKQLVVHALFPAHPRTNHLESEAMDREGSVTSVDTFYAALQRAPKTQDGLIVQDQKLGNPVQETEEERAVHERRIAKGKGRAIDVDDDGLNGLSSEEEDELLTPRGLNATLMPFQSRSVRWLLRREGVYAPPRSRTYRSRAEVLTNDDGDHMHVDRVDDEELEKDLGRIAPLPMNQLCQVARSPLWCKFRLPGVMQDLWVNRINSSIVVKDPALSRIVDDTLLAVAHPNGATVSGATMCGPSLASGSGLLAEEVGLGKTVEVISLILMHRRMERNLLPPYHNPSTETDVYPSSLSLIICPPVLTGQWVKELERHAPSLRVLRYEGINKVPVNKAIENVIRSHDIILTTYDVLRREINVARKPHQRSLRSGPQGRPKYRRSLLVQIEFLRIILDEAQMLGDTALTASETAGLLPRLFSFAVTSTPLKARLEDLQGLLTFLKIDPFGPGSSKGYLARLLEEKATFKTLWNDIGARTMKAQVEKELVIPPQERFVVPCDFSAVEAYYYNTRYSEMLESLQLDLDGTLKDPTIPWEPDASDLSRWLVSLRQLAIHPQVGIQNKRGLGHVLKSVDEVLTTMRANTVSALHTDQRVLLHARMTRAQYGMHDAEDCERLEKSLLLFDEVVRDLEPVIKEVIEQIRQAWMDRPKVAAVGLAAGSVAIPEDRQSEEEEAVDDEVAEALGLGLEDEYDSSDNDVDELAYQDHNTGLVKIRAKTDKEKLAIKTLGSLRSRLRDLLFVKHSAWFFSGNAYFNMGKFAVQEAEMYQKAEELRSSILRPWEKQVERATARLQRRIEARVDLKVEDLEFKFAKVGPGISAQTAFEEIAVTTDVMNGWAELIWEWRAIILKLMERRVSVAGQDATGEEYAQRAEDQEKADCYLEQYTIILEQWRSAITGERSALGDQLELEIAGKQNRNRKIESQGANRAKRVKVKQFVPIKDRRVPTLEQGDTPRDILTFELTVERLQAKGDDMEAHEVVGLKRMVGRLKDTRDAEYVSAKERELLIIEIDRLTAAIKPKEKVADRLRLELGEITRAMNVRIRYFTQLQALSDAVADPDTYRRAWRGYLGEMEALREQELKVEADIRLQLASRRYLDSLNETSRLKADVNETTCVICSEPYTRGVLTTCAHVFCAVCFARWRTRSRQCAICKRDLSSGQWQTVHYRSKVVEQPAAKPNGEHANGTVAPKKRAIDQVTEDDDAALDTLNKIDGFNAINDLCSIPHELAQAIEAVDTYQPLSTKSDLLVKHVKYIRNENPNAKVVIFSAWQESLMILMQAFVRNGIEFVSIDSNKGKKEALVKRFVEDPHIAAFFLNTKSQSAGLTLTCARYVFLVEPVLHPSLEIQAVARVHRIGQTARTAVYQYYVSDSVDQRVAELRGRQGTSLFLKSSYSNSAAKESKLNQKDLSTRGTNGTKGVDESVEDQDDLIRCLFAPEHYLNLQRSLLPPLLRNDADRATPVANDAEIERMGNSAQGRAGQAALKRARMIEPLVNGGDDG</sequence>
<accession>U5HDG1</accession>
<dbReference type="GO" id="GO:0000209">
    <property type="term" value="P:protein polyubiquitination"/>
    <property type="evidence" value="ECO:0007669"/>
    <property type="project" value="TreeGrafter"/>
</dbReference>
<evidence type="ECO:0000259" key="9">
    <source>
        <dbReference type="PROSITE" id="PS51194"/>
    </source>
</evidence>
<dbReference type="Gene3D" id="3.30.40.10">
    <property type="entry name" value="Zinc/RING finger domain, C3HC4 (zinc finger)"/>
    <property type="match status" value="1"/>
</dbReference>
<dbReference type="SUPFAM" id="SSF52540">
    <property type="entry name" value="P-loop containing nucleoside triphosphate hydrolases"/>
    <property type="match status" value="2"/>
</dbReference>
<evidence type="ECO:0000256" key="6">
    <source>
        <dbReference type="SAM" id="SignalP"/>
    </source>
</evidence>
<evidence type="ECO:0000313" key="12">
    <source>
        <dbReference type="Proteomes" id="UP000017200"/>
    </source>
</evidence>
<protein>
    <recommendedName>
        <fullName evidence="13">RING-type domain-containing protein</fullName>
    </recommendedName>
</protein>
<feature type="domain" description="Helicase C-terminal" evidence="9">
    <location>
        <begin position="1891"/>
        <end position="2053"/>
    </location>
</feature>
<dbReference type="Pfam" id="PF13920">
    <property type="entry name" value="zf-C3HC4_3"/>
    <property type="match status" value="1"/>
</dbReference>
<keyword evidence="4" id="KW-0863">Zinc-finger</keyword>
<dbReference type="CDD" id="cd18793">
    <property type="entry name" value="SF2_C_SNF"/>
    <property type="match status" value="1"/>
</dbReference>
<dbReference type="GO" id="GO:0005634">
    <property type="term" value="C:nucleus"/>
    <property type="evidence" value="ECO:0007669"/>
    <property type="project" value="TreeGrafter"/>
</dbReference>
<dbReference type="InterPro" id="IPR001841">
    <property type="entry name" value="Znf_RING"/>
</dbReference>
<dbReference type="Pfam" id="PF00271">
    <property type="entry name" value="Helicase_C"/>
    <property type="match status" value="1"/>
</dbReference>